<dbReference type="Proteomes" id="UP001139981">
    <property type="component" value="Unassembled WGS sequence"/>
</dbReference>
<reference evidence="1" key="1">
    <citation type="submission" date="2022-07" db="EMBL/GenBank/DDBJ databases">
        <title>Phylogenomic reconstructions and comparative analyses of Kickxellomycotina fungi.</title>
        <authorList>
            <person name="Reynolds N.K."/>
            <person name="Stajich J.E."/>
            <person name="Barry K."/>
            <person name="Grigoriev I.V."/>
            <person name="Crous P."/>
            <person name="Smith M.E."/>
        </authorList>
    </citation>
    <scope>NUCLEOTIDE SEQUENCE</scope>
    <source>
        <strain evidence="1">CBS 190363</strain>
    </source>
</reference>
<feature type="non-terminal residue" evidence="1">
    <location>
        <position position="1"/>
    </location>
</feature>
<proteinExistence type="predicted"/>
<name>A0ACC1M1U7_9FUNG</name>
<accession>A0ACC1M1U7</accession>
<comment type="caution">
    <text evidence="1">The sequence shown here is derived from an EMBL/GenBank/DDBJ whole genome shotgun (WGS) entry which is preliminary data.</text>
</comment>
<organism evidence="1 2">
    <name type="scientific">Coemansia aciculifera</name>
    <dbReference type="NCBI Taxonomy" id="417176"/>
    <lineage>
        <taxon>Eukaryota</taxon>
        <taxon>Fungi</taxon>
        <taxon>Fungi incertae sedis</taxon>
        <taxon>Zoopagomycota</taxon>
        <taxon>Kickxellomycotina</taxon>
        <taxon>Kickxellomycetes</taxon>
        <taxon>Kickxellales</taxon>
        <taxon>Kickxellaceae</taxon>
        <taxon>Coemansia</taxon>
    </lineage>
</organism>
<keyword evidence="2" id="KW-1185">Reference proteome</keyword>
<sequence>IKVGETLKGTVTRIEEYGVFIKPDDAFVTGLCYVREIADSETPVDPKALYEIGDRVLAKVLNADVAKNRLALGLKASYFANADVSDSDEDEEMASVASSDEAEVETDASDNDDASDNASDNDDADSDDSAADSQSQDDDEEEEEQEAYESSDDEEESIEPALAVSGGFQWGDDVKASEKVPASATNGNSDSEAAADSSDESSDEEDDKKKKKSAKRSRMERIAQDVTAELSEQAPTRTTDFERLIVGSPNSSFVWLQFMAFYLGQSEVDQARAVAERALKTILPREEQEKMNVWVALLNLEHRFGSKETLDGVLKRAIQFMNPKHIYLQMAKIYERADQFAEAENMHKIAISKFSGSCKVWVLFGLFYLKHGKVAESRDLLARALQPLPKRKHIKAITQFGQMEFKHGEPERGRTVFEGVLGTYPKRVDLWSVYLDMETKVASTAAAAGSHDEHCWLPARKLFERVTSMKHSSKKMKFFFKKWLAFEKAHGSDASIEHVKQRALEYVNSLST</sequence>
<evidence type="ECO:0000313" key="2">
    <source>
        <dbReference type="Proteomes" id="UP001139981"/>
    </source>
</evidence>
<gene>
    <name evidence="1" type="primary">RRP5_1</name>
    <name evidence="1" type="ORF">IWW38_003640</name>
</gene>
<dbReference type="EMBL" id="JANBVB010001004">
    <property type="protein sequence ID" value="KAJ2891386.1"/>
    <property type="molecule type" value="Genomic_DNA"/>
</dbReference>
<protein>
    <submittedName>
        <fullName evidence="1">rRNA biogenesis protein rrp5</fullName>
    </submittedName>
</protein>
<evidence type="ECO:0000313" key="1">
    <source>
        <dbReference type="EMBL" id="KAJ2891386.1"/>
    </source>
</evidence>